<name>A0A8S1IV59_9CHLO</name>
<comment type="caution">
    <text evidence="1">The sequence shown here is derived from an EMBL/GenBank/DDBJ whole genome shotgun (WGS) entry which is preliminary data.</text>
</comment>
<dbReference type="AlphaFoldDB" id="A0A8S1IV59"/>
<accession>A0A8S1IV59</accession>
<organism evidence="1 2">
    <name type="scientific">Ostreobium quekettii</name>
    <dbReference type="NCBI Taxonomy" id="121088"/>
    <lineage>
        <taxon>Eukaryota</taxon>
        <taxon>Viridiplantae</taxon>
        <taxon>Chlorophyta</taxon>
        <taxon>core chlorophytes</taxon>
        <taxon>Ulvophyceae</taxon>
        <taxon>TCBD clade</taxon>
        <taxon>Bryopsidales</taxon>
        <taxon>Ostreobineae</taxon>
        <taxon>Ostreobiaceae</taxon>
        <taxon>Ostreobium</taxon>
    </lineage>
</organism>
<gene>
    <name evidence="1" type="ORF">OSTQU699_LOCUS4299</name>
</gene>
<reference evidence="1" key="1">
    <citation type="submission" date="2020-12" db="EMBL/GenBank/DDBJ databases">
        <authorList>
            <person name="Iha C."/>
        </authorList>
    </citation>
    <scope>NUCLEOTIDE SEQUENCE</scope>
</reference>
<evidence type="ECO:0000313" key="2">
    <source>
        <dbReference type="Proteomes" id="UP000708148"/>
    </source>
</evidence>
<proteinExistence type="predicted"/>
<dbReference type="Proteomes" id="UP000708148">
    <property type="component" value="Unassembled WGS sequence"/>
</dbReference>
<dbReference type="EMBL" id="CAJHUC010000925">
    <property type="protein sequence ID" value="CAD7698939.1"/>
    <property type="molecule type" value="Genomic_DNA"/>
</dbReference>
<keyword evidence="2" id="KW-1185">Reference proteome</keyword>
<sequence length="105" mass="11923">MSRWLWYIDVWSHCRLKVAEGNPLGCVGQPLSMGAVQSTVHSTMCKTGANINPHKSHQPFECPSKIPFMVNESACCAYRCTAFVKNSSMDLRLNLENRCQFWENP</sequence>
<protein>
    <submittedName>
        <fullName evidence="1">Uncharacterized protein</fullName>
    </submittedName>
</protein>
<evidence type="ECO:0000313" key="1">
    <source>
        <dbReference type="EMBL" id="CAD7698939.1"/>
    </source>
</evidence>